<sequence length="149" mass="17165">MYLACNCSNSSDGSWVKWFEIECVSSDKEPDGKPKVNHVTVFERPGLREFLKQVYEFADLVLFTAGVEDYARPLVDRIDVENLFKLRLYRPSTVSTECREHVKDLSCLSKDLCRTVIVDNNPFSFLLQPLNGIPCVHFLLDNQTMIRVE</sequence>
<dbReference type="PROSITE" id="PS50969">
    <property type="entry name" value="FCP1"/>
    <property type="match status" value="1"/>
</dbReference>
<dbReference type="AlphaFoldDB" id="A0A4Y1RSF8"/>
<dbReference type="GO" id="GO:0005744">
    <property type="term" value="C:TIM23 mitochondrial import inner membrane translocase complex"/>
    <property type="evidence" value="ECO:0007669"/>
    <property type="project" value="UniProtKB-UniRule"/>
</dbReference>
<name>A0A4Y1RSF8_PRUDU</name>
<dbReference type="PANTHER" id="PTHR12210">
    <property type="entry name" value="DULLARD PROTEIN PHOSPHATASE"/>
    <property type="match status" value="1"/>
</dbReference>
<keyword evidence="1" id="KW-0813">Transport</keyword>
<comment type="subcellular location">
    <subcellularLocation>
        <location evidence="1">Mitochondrion inner membrane</location>
        <topology evidence="1">Single-pass membrane protein</topology>
    </subcellularLocation>
</comment>
<dbReference type="Gene3D" id="3.40.50.1000">
    <property type="entry name" value="HAD superfamily/HAD-like"/>
    <property type="match status" value="1"/>
</dbReference>
<dbReference type="InterPro" id="IPR023214">
    <property type="entry name" value="HAD_sf"/>
</dbReference>
<dbReference type="GO" id="GO:0016787">
    <property type="term" value="F:hydrolase activity"/>
    <property type="evidence" value="ECO:0007669"/>
    <property type="project" value="UniProtKB-KW"/>
</dbReference>
<dbReference type="EMBL" id="AP019303">
    <property type="protein sequence ID" value="BBH07260.1"/>
    <property type="molecule type" value="Genomic_DNA"/>
</dbReference>
<keyword evidence="1" id="KW-0809">Transit peptide</keyword>
<dbReference type="InterPro" id="IPR050365">
    <property type="entry name" value="TIM50"/>
</dbReference>
<keyword evidence="1" id="KW-0496">Mitochondrion</keyword>
<dbReference type="InterPro" id="IPR004274">
    <property type="entry name" value="FCP1_dom"/>
</dbReference>
<evidence type="ECO:0000313" key="3">
    <source>
        <dbReference type="EMBL" id="BBH07260.1"/>
    </source>
</evidence>
<keyword evidence="1" id="KW-0811">Translocation</keyword>
<reference evidence="3" key="1">
    <citation type="journal article" date="2019" name="Science">
        <title>Mutation of a bHLH transcription factor allowed almond domestication.</title>
        <authorList>
            <person name="Sanchez-Perez R."/>
            <person name="Pavan S."/>
            <person name="Mazzeo R."/>
            <person name="Moldovan C."/>
            <person name="Aiese Cigliano R."/>
            <person name="Del Cueto J."/>
            <person name="Ricciardi F."/>
            <person name="Lotti C."/>
            <person name="Ricciardi L."/>
            <person name="Dicenta F."/>
            <person name="Lopez-Marques R.L."/>
            <person name="Lindberg Moller B."/>
        </authorList>
    </citation>
    <scope>NUCLEOTIDE SEQUENCE</scope>
</reference>
<comment type="similarity">
    <text evidence="1">Belongs to the TIM50 family.</text>
</comment>
<keyword evidence="3" id="KW-0378">Hydrolase</keyword>
<feature type="domain" description="FCP1 homology" evidence="2">
    <location>
        <begin position="1"/>
        <end position="149"/>
    </location>
</feature>
<dbReference type="CDD" id="cd07521">
    <property type="entry name" value="HAD_FCP1-like"/>
    <property type="match status" value="1"/>
</dbReference>
<proteinExistence type="inferred from homology"/>
<comment type="function">
    <text evidence="1">Essential component of the TIM23 complex, a complex that mediates the translocation of transit peptide-containing proteins across the mitochondrial inner membrane.</text>
</comment>
<dbReference type="GO" id="GO:0015031">
    <property type="term" value="P:protein transport"/>
    <property type="evidence" value="ECO:0007669"/>
    <property type="project" value="UniProtKB-KW"/>
</dbReference>
<keyword evidence="1" id="KW-0653">Protein transport</keyword>
<organism evidence="3">
    <name type="scientific">Prunus dulcis</name>
    <name type="common">Almond</name>
    <name type="synonym">Amygdalus dulcis</name>
    <dbReference type="NCBI Taxonomy" id="3755"/>
    <lineage>
        <taxon>Eukaryota</taxon>
        <taxon>Viridiplantae</taxon>
        <taxon>Streptophyta</taxon>
        <taxon>Embryophyta</taxon>
        <taxon>Tracheophyta</taxon>
        <taxon>Spermatophyta</taxon>
        <taxon>Magnoliopsida</taxon>
        <taxon>eudicotyledons</taxon>
        <taxon>Gunneridae</taxon>
        <taxon>Pentapetalae</taxon>
        <taxon>rosids</taxon>
        <taxon>fabids</taxon>
        <taxon>Rosales</taxon>
        <taxon>Rosaceae</taxon>
        <taxon>Amygdaloideae</taxon>
        <taxon>Amygdaleae</taxon>
        <taxon>Prunus</taxon>
    </lineage>
</organism>
<dbReference type="SUPFAM" id="SSF56784">
    <property type="entry name" value="HAD-like"/>
    <property type="match status" value="1"/>
</dbReference>
<evidence type="ECO:0000256" key="1">
    <source>
        <dbReference type="RuleBase" id="RU365079"/>
    </source>
</evidence>
<dbReference type="Pfam" id="PF03031">
    <property type="entry name" value="NIF"/>
    <property type="match status" value="1"/>
</dbReference>
<evidence type="ECO:0000259" key="2">
    <source>
        <dbReference type="PROSITE" id="PS50969"/>
    </source>
</evidence>
<protein>
    <recommendedName>
        <fullName evidence="1">Mitochondrial import inner membrane translocase subunit TIM50</fullName>
    </recommendedName>
</protein>
<accession>A0A4Y1RSF8</accession>
<comment type="subunit">
    <text evidence="1">Component of the TIM23 complex.</text>
</comment>
<dbReference type="InterPro" id="IPR036412">
    <property type="entry name" value="HAD-like_sf"/>
</dbReference>
<dbReference type="SMART" id="SM00577">
    <property type="entry name" value="CPDc"/>
    <property type="match status" value="1"/>
</dbReference>
<gene>
    <name evidence="3" type="ORF">Prudu_019139</name>
</gene>